<evidence type="ECO:0000259" key="2">
    <source>
        <dbReference type="PROSITE" id="PS50994"/>
    </source>
</evidence>
<dbReference type="InterPro" id="IPR001584">
    <property type="entry name" value="Integrase_cat-core"/>
</dbReference>
<dbReference type="SUPFAM" id="SSF46689">
    <property type="entry name" value="Homeodomain-like"/>
    <property type="match status" value="1"/>
</dbReference>
<reference evidence="4" key="1">
    <citation type="submission" date="2019-05" db="EMBL/GenBank/DDBJ databases">
        <title>Flavobacterium profundi sp. nov., isolated from a deep-sea seamount.</title>
        <authorList>
            <person name="Zhang D.-C."/>
        </authorList>
    </citation>
    <scope>NUCLEOTIDE SEQUENCE [LARGE SCALE GENOMIC DNA]</scope>
    <source>
        <strain evidence="4">TP390</strain>
    </source>
</reference>
<dbReference type="SUPFAM" id="SSF53098">
    <property type="entry name" value="Ribonuclease H-like"/>
    <property type="match status" value="1"/>
</dbReference>
<name>A0A6I4IW52_9FLAO</name>
<keyword evidence="1" id="KW-0175">Coiled coil</keyword>
<dbReference type="InterPro" id="IPR036397">
    <property type="entry name" value="RNaseH_sf"/>
</dbReference>
<dbReference type="PROSITE" id="PS50994">
    <property type="entry name" value="INTEGRASE"/>
    <property type="match status" value="1"/>
</dbReference>
<dbReference type="Proteomes" id="UP000431264">
    <property type="component" value="Unassembled WGS sequence"/>
</dbReference>
<dbReference type="Pfam" id="PF00665">
    <property type="entry name" value="rve"/>
    <property type="match status" value="1"/>
</dbReference>
<sequence>MSTLKDSQKLKRAPQFYSEAFKRQVVSEFERGLFTKAELRRRYNILGNNCIPRWLKKYGKFTYEDKLTFGRPMKDPQQQRIKELEAQLAKKEEELKVFKRFIEIAERELKIDINKKVWFQAVEEITNSSLLATYEICELFGYTKQAFYKRKSNARLIKYNPDIIRSLVLNIRKQLPRTGGKKLYIMLQEDFIKHNISIGRDVFLDFLKTEYLQVPKVRRYYKTTNSRHWMKRYPNLINNIPLNRPEQVWVADITYLRTKEKTYYLHLLTDACSKKIVGYQLADNLMSSTTIKALQMALVNRTTHHQLIHHSDRGLQYCSREYTELLRQNNILISMTEESDPYENAVAERVNGILKEEFGLHEAFKNYHDLKKQVNQAIKLYNNLRIHMSINMTTPNLAHQQKSIELKQWKKINRNRINSVPI</sequence>
<dbReference type="PANTHER" id="PTHR46889:SF5">
    <property type="entry name" value="INTEGRASE PROTEIN"/>
    <property type="match status" value="1"/>
</dbReference>
<feature type="coiled-coil region" evidence="1">
    <location>
        <begin position="74"/>
        <end position="108"/>
    </location>
</feature>
<feature type="domain" description="Integrase catalytic" evidence="2">
    <location>
        <begin position="241"/>
        <end position="403"/>
    </location>
</feature>
<accession>A0A6I4IW52</accession>
<dbReference type="Gene3D" id="3.30.420.10">
    <property type="entry name" value="Ribonuclease H-like superfamily/Ribonuclease H"/>
    <property type="match status" value="1"/>
</dbReference>
<dbReference type="InterPro" id="IPR012337">
    <property type="entry name" value="RNaseH-like_sf"/>
</dbReference>
<gene>
    <name evidence="3" type="ORF">GOQ30_18360</name>
</gene>
<dbReference type="GO" id="GO:0003676">
    <property type="term" value="F:nucleic acid binding"/>
    <property type="evidence" value="ECO:0007669"/>
    <property type="project" value="InterPro"/>
</dbReference>
<evidence type="ECO:0000256" key="1">
    <source>
        <dbReference type="SAM" id="Coils"/>
    </source>
</evidence>
<evidence type="ECO:0000313" key="4">
    <source>
        <dbReference type="Proteomes" id="UP000431264"/>
    </source>
</evidence>
<dbReference type="RefSeq" id="WP_140999561.1">
    <property type="nucleotide sequence ID" value="NZ_VDCZ01000030.1"/>
</dbReference>
<dbReference type="GO" id="GO:0015074">
    <property type="term" value="P:DNA integration"/>
    <property type="evidence" value="ECO:0007669"/>
    <property type="project" value="InterPro"/>
</dbReference>
<organism evidence="3 4">
    <name type="scientific">Flavobacterium profundi</name>
    <dbReference type="NCBI Taxonomy" id="1774945"/>
    <lineage>
        <taxon>Bacteria</taxon>
        <taxon>Pseudomonadati</taxon>
        <taxon>Bacteroidota</taxon>
        <taxon>Flavobacteriia</taxon>
        <taxon>Flavobacteriales</taxon>
        <taxon>Flavobacteriaceae</taxon>
        <taxon>Flavobacterium</taxon>
    </lineage>
</organism>
<comment type="caution">
    <text evidence="3">The sequence shown here is derived from an EMBL/GenBank/DDBJ whole genome shotgun (WGS) entry which is preliminary data.</text>
</comment>
<protein>
    <submittedName>
        <fullName evidence="3">IS3 family transposase</fullName>
    </submittedName>
</protein>
<dbReference type="OrthoDB" id="9815231at2"/>
<dbReference type="NCBIfam" id="NF033516">
    <property type="entry name" value="transpos_IS3"/>
    <property type="match status" value="1"/>
</dbReference>
<proteinExistence type="predicted"/>
<keyword evidence="4" id="KW-1185">Reference proteome</keyword>
<evidence type="ECO:0000313" key="3">
    <source>
        <dbReference type="EMBL" id="MVO11134.1"/>
    </source>
</evidence>
<dbReference type="InterPro" id="IPR048020">
    <property type="entry name" value="Transpos_IS3"/>
</dbReference>
<dbReference type="AlphaFoldDB" id="A0A6I4IW52"/>
<dbReference type="EMBL" id="WQLW01000030">
    <property type="protein sequence ID" value="MVO11134.1"/>
    <property type="molecule type" value="Genomic_DNA"/>
</dbReference>
<dbReference type="InterPro" id="IPR009057">
    <property type="entry name" value="Homeodomain-like_sf"/>
</dbReference>
<dbReference type="InterPro" id="IPR050900">
    <property type="entry name" value="Transposase_IS3/IS150/IS904"/>
</dbReference>
<dbReference type="PANTHER" id="PTHR46889">
    <property type="entry name" value="TRANSPOSASE INSF FOR INSERTION SEQUENCE IS3B-RELATED"/>
    <property type="match status" value="1"/>
</dbReference>